<reference evidence="13 14" key="1">
    <citation type="journal article" date="2016" name="Sci. Rep.">
        <title>The genome sequence of the outbreeding globe artichoke constructed de novo incorporating a phase-aware low-pass sequencing strategy of F1 progeny.</title>
        <authorList>
            <person name="Scaglione D."/>
            <person name="Reyes-Chin-Wo S."/>
            <person name="Acquadro A."/>
            <person name="Froenicke L."/>
            <person name="Portis E."/>
            <person name="Beitel C."/>
            <person name="Tirone M."/>
            <person name="Mauro R."/>
            <person name="Lo Monaco A."/>
            <person name="Mauromicale G."/>
            <person name="Faccioli P."/>
            <person name="Cattivelli L."/>
            <person name="Rieseberg L."/>
            <person name="Michelmore R."/>
            <person name="Lanteri S."/>
        </authorList>
    </citation>
    <scope>NUCLEOTIDE SEQUENCE [LARGE SCALE GENOMIC DNA]</scope>
    <source>
        <strain evidence="13">2C</strain>
    </source>
</reference>
<dbReference type="InterPro" id="IPR011009">
    <property type="entry name" value="Kinase-like_dom_sf"/>
</dbReference>
<evidence type="ECO:0000256" key="9">
    <source>
        <dbReference type="ARBA" id="ARBA00023180"/>
    </source>
</evidence>
<keyword evidence="2" id="KW-0808">Transferase</keyword>
<keyword evidence="10" id="KW-0812">Transmembrane</keyword>
<dbReference type="Gene3D" id="3.30.430.20">
    <property type="entry name" value="Gnk2 domain, C-X8-C-X2-C motif"/>
    <property type="match status" value="2"/>
</dbReference>
<dbReference type="SMART" id="SM00220">
    <property type="entry name" value="S_TKc"/>
    <property type="match status" value="1"/>
</dbReference>
<dbReference type="InterPro" id="IPR002902">
    <property type="entry name" value="GNK2"/>
</dbReference>
<dbReference type="InterPro" id="IPR052059">
    <property type="entry name" value="CR_Ser/Thr_kinase"/>
</dbReference>
<dbReference type="FunFam" id="1.10.510.10:FF:000336">
    <property type="entry name" value="Cysteine-rich receptor-like protein kinase 2"/>
    <property type="match status" value="1"/>
</dbReference>
<evidence type="ECO:0000256" key="2">
    <source>
        <dbReference type="ARBA" id="ARBA00022679"/>
    </source>
</evidence>
<dbReference type="CDD" id="cd14066">
    <property type="entry name" value="STKc_IRAK"/>
    <property type="match status" value="1"/>
</dbReference>
<dbReference type="CDD" id="cd23509">
    <property type="entry name" value="Gnk2-like"/>
    <property type="match status" value="2"/>
</dbReference>
<protein>
    <submittedName>
        <fullName evidence="13">Concanavalin A-like lectin/glucanase, subgroup</fullName>
    </submittedName>
</protein>
<dbReference type="InterPro" id="IPR000719">
    <property type="entry name" value="Prot_kinase_dom"/>
</dbReference>
<keyword evidence="10" id="KW-1133">Transmembrane helix</keyword>
<evidence type="ECO:0000256" key="1">
    <source>
        <dbReference type="ARBA" id="ARBA00022527"/>
    </source>
</evidence>
<evidence type="ECO:0000256" key="4">
    <source>
        <dbReference type="ARBA" id="ARBA00022737"/>
    </source>
</evidence>
<feature type="transmembrane region" description="Helical" evidence="10">
    <location>
        <begin position="291"/>
        <end position="313"/>
    </location>
</feature>
<evidence type="ECO:0000256" key="5">
    <source>
        <dbReference type="ARBA" id="ARBA00022741"/>
    </source>
</evidence>
<keyword evidence="14" id="KW-1185">Reference proteome</keyword>
<keyword evidence="3" id="KW-0732">Signal</keyword>
<dbReference type="EMBL" id="LEKV01001099">
    <property type="protein sequence ID" value="KVI08657.1"/>
    <property type="molecule type" value="Genomic_DNA"/>
</dbReference>
<keyword evidence="9" id="KW-0325">Glycoprotein</keyword>
<keyword evidence="4" id="KW-0677">Repeat</keyword>
<dbReference type="PANTHER" id="PTHR47973">
    <property type="entry name" value="CYSTEINE-RICH RECEPTOR-LIKE PROTEIN KINASE 3"/>
    <property type="match status" value="1"/>
</dbReference>
<dbReference type="Gramene" id="KVI08657">
    <property type="protein sequence ID" value="KVI08657"/>
    <property type="gene ID" value="Ccrd_012957"/>
</dbReference>
<evidence type="ECO:0000313" key="14">
    <source>
        <dbReference type="Proteomes" id="UP000243975"/>
    </source>
</evidence>
<dbReference type="GO" id="GO:0004674">
    <property type="term" value="F:protein serine/threonine kinase activity"/>
    <property type="evidence" value="ECO:0007669"/>
    <property type="project" value="UniProtKB-KW"/>
</dbReference>
<dbReference type="Pfam" id="PF01657">
    <property type="entry name" value="Stress-antifung"/>
    <property type="match status" value="2"/>
</dbReference>
<keyword evidence="5" id="KW-0547">Nucleotide-binding</keyword>
<evidence type="ECO:0000256" key="8">
    <source>
        <dbReference type="ARBA" id="ARBA00023170"/>
    </source>
</evidence>
<keyword evidence="6" id="KW-0418">Kinase</keyword>
<keyword evidence="7" id="KW-0067">ATP-binding</keyword>
<dbReference type="PROSITE" id="PS00108">
    <property type="entry name" value="PROTEIN_KINASE_ST"/>
    <property type="match status" value="1"/>
</dbReference>
<accession>A0A124SH75</accession>
<evidence type="ECO:0000256" key="10">
    <source>
        <dbReference type="SAM" id="Phobius"/>
    </source>
</evidence>
<evidence type="ECO:0000256" key="7">
    <source>
        <dbReference type="ARBA" id="ARBA00022840"/>
    </source>
</evidence>
<dbReference type="GO" id="GO:0005524">
    <property type="term" value="F:ATP binding"/>
    <property type="evidence" value="ECO:0007669"/>
    <property type="project" value="UniProtKB-KW"/>
</dbReference>
<dbReference type="Gene3D" id="3.30.200.20">
    <property type="entry name" value="Phosphorylase Kinase, domain 1"/>
    <property type="match status" value="1"/>
</dbReference>
<dbReference type="InterPro" id="IPR038408">
    <property type="entry name" value="GNK2_sf"/>
</dbReference>
<evidence type="ECO:0000259" key="12">
    <source>
        <dbReference type="PROSITE" id="PS51473"/>
    </source>
</evidence>
<keyword evidence="10" id="KW-0472">Membrane</keyword>
<keyword evidence="1" id="KW-0723">Serine/threonine-protein kinase</keyword>
<name>A0A124SH75_CYNCS</name>
<evidence type="ECO:0000313" key="13">
    <source>
        <dbReference type="EMBL" id="KVI08657.1"/>
    </source>
</evidence>
<dbReference type="SUPFAM" id="SSF56112">
    <property type="entry name" value="Protein kinase-like (PK-like)"/>
    <property type="match status" value="1"/>
</dbReference>
<dbReference type="Proteomes" id="UP000243975">
    <property type="component" value="Unassembled WGS sequence"/>
</dbReference>
<evidence type="ECO:0000256" key="3">
    <source>
        <dbReference type="ARBA" id="ARBA00022729"/>
    </source>
</evidence>
<dbReference type="OMA" id="GMHIELI"/>
<evidence type="ECO:0000256" key="6">
    <source>
        <dbReference type="ARBA" id="ARBA00022777"/>
    </source>
</evidence>
<dbReference type="InterPro" id="IPR008271">
    <property type="entry name" value="Ser/Thr_kinase_AS"/>
</dbReference>
<comment type="caution">
    <text evidence="13">The sequence shown here is derived from an EMBL/GenBank/DDBJ whole genome shotgun (WGS) entry which is preliminary data.</text>
</comment>
<gene>
    <name evidence="13" type="ORF">Ccrd_012957</name>
</gene>
<dbReference type="Pfam" id="PF07714">
    <property type="entry name" value="PK_Tyr_Ser-Thr"/>
    <property type="match status" value="1"/>
</dbReference>
<dbReference type="PROSITE" id="PS51473">
    <property type="entry name" value="GNK2"/>
    <property type="match status" value="2"/>
</dbReference>
<dbReference type="Gene3D" id="1.10.510.10">
    <property type="entry name" value="Transferase(Phosphotransferase) domain 1"/>
    <property type="match status" value="1"/>
</dbReference>
<feature type="domain" description="Protein kinase" evidence="11">
    <location>
        <begin position="347"/>
        <end position="648"/>
    </location>
</feature>
<dbReference type="InterPro" id="IPR001245">
    <property type="entry name" value="Ser-Thr/Tyr_kinase_cat_dom"/>
</dbReference>
<sequence length="665" mass="74926">MGENDLSPIASLRLSWWITGMVVMVFITMVEQVNSQSNDRGNTLLRRYCRSYDVKNGEFYLNNLNATLSSLRRQLSNPQVYYAFAQATDNDEYVYNFAMCREYLSTSQCLACFDLAVNETKCDHSHYFGFYGKGRWLNVSFSLSWYENYGQIFDNTEVILDNDAIPSGVCGIQSASQPVTSFNQVVEELLSDIRVATIRTSNFYVASIRQVSANNATVYAIAQCVQNSSQAICQNCLTTAYDNLRGCLPNTEGRAIDFLCFMKYSVTPFFLNNQTTNIVPFLSEGSSTKSAMIAGGSSGVGIFLLILALWLWYRRRKKSKTVGEDESGLPGGKSYSYQDLRLATHNFDEEYIVGKGGFGEVFKDFSVGVNSLFTIQQAIIDDENAVAVKRLHVGYGKAKLEFDNEVKLLSNLQHRNLVRQLGWCSEGPELLLVLEYMPRGSLDKFLWGEKRGTLNWEKRFDIIFGVSRGLSHLHNEFHVKIIHRDIKSSNILLDDDFQPKIADFGLARFQAENQTHVSTKLAGTLGYMAPEYATHGHLSEKVDTYSFGIMALEIISGRRCTDENFSGPDTAHLIEHAWQLYEKGMHIELIDEVLGKEEYQEANVMKIIEIALMCTQSPASLRPTMAEVVLMLSSGQSLGTRQLIKPTIIESHRVVHIGAKRLQNK</sequence>
<feature type="domain" description="Gnk2-homologous" evidence="12">
    <location>
        <begin position="164"/>
        <end position="269"/>
    </location>
</feature>
<organism evidence="13 14">
    <name type="scientific">Cynara cardunculus var. scolymus</name>
    <name type="common">Globe artichoke</name>
    <name type="synonym">Cynara scolymus</name>
    <dbReference type="NCBI Taxonomy" id="59895"/>
    <lineage>
        <taxon>Eukaryota</taxon>
        <taxon>Viridiplantae</taxon>
        <taxon>Streptophyta</taxon>
        <taxon>Embryophyta</taxon>
        <taxon>Tracheophyta</taxon>
        <taxon>Spermatophyta</taxon>
        <taxon>Magnoliopsida</taxon>
        <taxon>eudicotyledons</taxon>
        <taxon>Gunneridae</taxon>
        <taxon>Pentapetalae</taxon>
        <taxon>asterids</taxon>
        <taxon>campanulids</taxon>
        <taxon>Asterales</taxon>
        <taxon>Asteraceae</taxon>
        <taxon>Carduoideae</taxon>
        <taxon>Cardueae</taxon>
        <taxon>Carduinae</taxon>
        <taxon>Cynara</taxon>
    </lineage>
</organism>
<feature type="domain" description="Gnk2-homologous" evidence="12">
    <location>
        <begin position="42"/>
        <end position="151"/>
    </location>
</feature>
<dbReference type="PROSITE" id="PS50011">
    <property type="entry name" value="PROTEIN_KINASE_DOM"/>
    <property type="match status" value="1"/>
</dbReference>
<dbReference type="AlphaFoldDB" id="A0A124SH75"/>
<evidence type="ECO:0000259" key="11">
    <source>
        <dbReference type="PROSITE" id="PS50011"/>
    </source>
</evidence>
<keyword evidence="8" id="KW-0675">Receptor</keyword>
<proteinExistence type="predicted"/>